<organism evidence="3 4">
    <name type="scientific">Kolteria novifilia</name>
    <dbReference type="NCBI Taxonomy" id="2527975"/>
    <lineage>
        <taxon>Bacteria</taxon>
        <taxon>Pseudomonadati</taxon>
        <taxon>Planctomycetota</taxon>
        <taxon>Planctomycetia</taxon>
        <taxon>Kolteriales</taxon>
        <taxon>Kolteriaceae</taxon>
        <taxon>Kolteria</taxon>
    </lineage>
</organism>
<dbReference type="Proteomes" id="UP000317093">
    <property type="component" value="Chromosome"/>
</dbReference>
<evidence type="ECO:0000256" key="1">
    <source>
        <dbReference type="SAM" id="SignalP"/>
    </source>
</evidence>
<dbReference type="InterPro" id="IPR010496">
    <property type="entry name" value="AL/BT2_dom"/>
</dbReference>
<protein>
    <recommendedName>
        <fullName evidence="2">3-keto-alpha-glucoside-1,2-lyase/3-keto-2-hydroxy-glucal hydratase domain-containing protein</fullName>
    </recommendedName>
</protein>
<keyword evidence="1" id="KW-0732">Signal</keyword>
<dbReference type="AlphaFoldDB" id="A0A518B7W9"/>
<sequence precursor="true">MRSIVTKACVLAGLGLMMAGPSWAEKTSAPNTLSEKEKQEGWKLLFDGKTLEGWTGFRADKPGKGWKVVDGTIARVEKGAGDIMTAEPYASFELSLDYKISPKGNSGLMYHVTKEEATPWRTGPEIQIQDNDGYDPQKAGWLYQLYSSEVDATKPPGEWNNLRVLITPEKCATYMNGVKYYEYVKGSDDWDQRVAKSKFNQFPKFGKATSGYICLQDHGNPVEFRNIKIRPISSGK</sequence>
<evidence type="ECO:0000313" key="4">
    <source>
        <dbReference type="Proteomes" id="UP000317093"/>
    </source>
</evidence>
<feature type="signal peptide" evidence="1">
    <location>
        <begin position="1"/>
        <end position="24"/>
    </location>
</feature>
<evidence type="ECO:0000259" key="2">
    <source>
        <dbReference type="Pfam" id="PF06439"/>
    </source>
</evidence>
<dbReference type="OrthoDB" id="9814708at2"/>
<feature type="chain" id="PRO_5021745617" description="3-keto-alpha-glucoside-1,2-lyase/3-keto-2-hydroxy-glucal hydratase domain-containing protein" evidence="1">
    <location>
        <begin position="25"/>
        <end position="236"/>
    </location>
</feature>
<keyword evidence="4" id="KW-1185">Reference proteome</keyword>
<dbReference type="Gene3D" id="2.60.120.560">
    <property type="entry name" value="Exo-inulinase, domain 1"/>
    <property type="match status" value="1"/>
</dbReference>
<dbReference type="RefSeq" id="WP_145260260.1">
    <property type="nucleotide sequence ID" value="NZ_CP036279.1"/>
</dbReference>
<feature type="domain" description="3-keto-alpha-glucoside-1,2-lyase/3-keto-2-hydroxy-glucal hydratase" evidence="2">
    <location>
        <begin position="41"/>
        <end position="230"/>
    </location>
</feature>
<gene>
    <name evidence="3" type="ORF">Pan216_39450</name>
</gene>
<dbReference type="KEGG" id="knv:Pan216_39450"/>
<proteinExistence type="predicted"/>
<evidence type="ECO:0000313" key="3">
    <source>
        <dbReference type="EMBL" id="QDU63070.1"/>
    </source>
</evidence>
<accession>A0A518B7W9</accession>
<dbReference type="GO" id="GO:0016787">
    <property type="term" value="F:hydrolase activity"/>
    <property type="evidence" value="ECO:0007669"/>
    <property type="project" value="InterPro"/>
</dbReference>
<name>A0A518B7W9_9BACT</name>
<dbReference type="EMBL" id="CP036279">
    <property type="protein sequence ID" value="QDU63070.1"/>
    <property type="molecule type" value="Genomic_DNA"/>
</dbReference>
<dbReference type="Pfam" id="PF06439">
    <property type="entry name" value="3keto-disac_hyd"/>
    <property type="match status" value="1"/>
</dbReference>
<reference evidence="3 4" key="1">
    <citation type="submission" date="2019-02" db="EMBL/GenBank/DDBJ databases">
        <title>Deep-cultivation of Planctomycetes and their phenomic and genomic characterization uncovers novel biology.</title>
        <authorList>
            <person name="Wiegand S."/>
            <person name="Jogler M."/>
            <person name="Boedeker C."/>
            <person name="Pinto D."/>
            <person name="Vollmers J."/>
            <person name="Rivas-Marin E."/>
            <person name="Kohn T."/>
            <person name="Peeters S.H."/>
            <person name="Heuer A."/>
            <person name="Rast P."/>
            <person name="Oberbeckmann S."/>
            <person name="Bunk B."/>
            <person name="Jeske O."/>
            <person name="Meyerdierks A."/>
            <person name="Storesund J.E."/>
            <person name="Kallscheuer N."/>
            <person name="Luecker S."/>
            <person name="Lage O.M."/>
            <person name="Pohl T."/>
            <person name="Merkel B.J."/>
            <person name="Hornburger P."/>
            <person name="Mueller R.-W."/>
            <person name="Bruemmer F."/>
            <person name="Labrenz M."/>
            <person name="Spormann A.M."/>
            <person name="Op den Camp H."/>
            <person name="Overmann J."/>
            <person name="Amann R."/>
            <person name="Jetten M.S.M."/>
            <person name="Mascher T."/>
            <person name="Medema M.H."/>
            <person name="Devos D.P."/>
            <person name="Kaster A.-K."/>
            <person name="Ovreas L."/>
            <person name="Rohde M."/>
            <person name="Galperin M.Y."/>
            <person name="Jogler C."/>
        </authorList>
    </citation>
    <scope>NUCLEOTIDE SEQUENCE [LARGE SCALE GENOMIC DNA]</scope>
    <source>
        <strain evidence="3 4">Pan216</strain>
    </source>
</reference>